<name>A0A6G1E1I8_9ORYZ</name>
<keyword evidence="2" id="KW-1185">Reference proteome</keyword>
<dbReference type="Proteomes" id="UP000479710">
    <property type="component" value="Unassembled WGS sequence"/>
</dbReference>
<reference evidence="1 2" key="1">
    <citation type="submission" date="2019-11" db="EMBL/GenBank/DDBJ databases">
        <title>Whole genome sequence of Oryza granulata.</title>
        <authorList>
            <person name="Li W."/>
        </authorList>
    </citation>
    <scope>NUCLEOTIDE SEQUENCE [LARGE SCALE GENOMIC DNA]</scope>
    <source>
        <strain evidence="2">cv. Menghai</strain>
        <tissue evidence="1">Leaf</tissue>
    </source>
</reference>
<proteinExistence type="predicted"/>
<dbReference type="EMBL" id="SPHZ02000005">
    <property type="protein sequence ID" value="KAF0918650.1"/>
    <property type="molecule type" value="Genomic_DNA"/>
</dbReference>
<organism evidence="1 2">
    <name type="scientific">Oryza meyeriana var. granulata</name>
    <dbReference type="NCBI Taxonomy" id="110450"/>
    <lineage>
        <taxon>Eukaryota</taxon>
        <taxon>Viridiplantae</taxon>
        <taxon>Streptophyta</taxon>
        <taxon>Embryophyta</taxon>
        <taxon>Tracheophyta</taxon>
        <taxon>Spermatophyta</taxon>
        <taxon>Magnoliopsida</taxon>
        <taxon>Liliopsida</taxon>
        <taxon>Poales</taxon>
        <taxon>Poaceae</taxon>
        <taxon>BOP clade</taxon>
        <taxon>Oryzoideae</taxon>
        <taxon>Oryzeae</taxon>
        <taxon>Oryzinae</taxon>
        <taxon>Oryza</taxon>
        <taxon>Oryza meyeriana</taxon>
    </lineage>
</organism>
<evidence type="ECO:0000313" key="1">
    <source>
        <dbReference type="EMBL" id="KAF0918650.1"/>
    </source>
</evidence>
<sequence>MAVTGADAASGSVSCMADPCNTSYRTCAGRGSLLAATFASAPTSTISERGMLRTKMPLK</sequence>
<comment type="caution">
    <text evidence="1">The sequence shown here is derived from an EMBL/GenBank/DDBJ whole genome shotgun (WGS) entry which is preliminary data.</text>
</comment>
<gene>
    <name evidence="1" type="ORF">E2562_025584</name>
</gene>
<accession>A0A6G1E1I8</accession>
<evidence type="ECO:0000313" key="2">
    <source>
        <dbReference type="Proteomes" id="UP000479710"/>
    </source>
</evidence>
<dbReference type="AlphaFoldDB" id="A0A6G1E1I8"/>
<protein>
    <submittedName>
        <fullName evidence="1">Uncharacterized protein</fullName>
    </submittedName>
</protein>